<feature type="compositionally biased region" description="Low complexity" evidence="13">
    <location>
        <begin position="158"/>
        <end position="199"/>
    </location>
</feature>
<protein>
    <recommendedName>
        <fullName evidence="4">Protoheme IX farnesyltransferase, mitochondrial</fullName>
    </recommendedName>
    <alternativeName>
        <fullName evidence="12">Heme O synthase</fullName>
    </alternativeName>
</protein>
<feature type="transmembrane region" description="Helical" evidence="14">
    <location>
        <begin position="321"/>
        <end position="344"/>
    </location>
</feature>
<dbReference type="Proteomes" id="UP001303222">
    <property type="component" value="Unassembled WGS sequence"/>
</dbReference>
<dbReference type="HAMAP" id="MF_00154">
    <property type="entry name" value="CyoE_CtaB"/>
    <property type="match status" value="1"/>
</dbReference>
<sequence length="629" mass="67310">MAWWGIFLDGIGHLLVCRLRSNCPFSISRPPSPVPSLSSIWNSPGTPTADPGRFSPDYQGDGRWRFDPAPEIFLPLRTMRPPTSTLRRNVLLDRVVCQHQRLVLQGVPQTRLLPGALRTLSTNSRASTVSTSQPLKAGYFVSNAFLPSRVKANGIHDSASSQRSSTVASTSNTITTTTTANAADGSSSSTTPPTTTTSTDLPPVDNTLLPHRRRQAQRKAAAAAAAAAEATGETSSTPLINPDAPTAGLAPDASSQLAAAAASAPADSLKRRLSSMLSLSKPRLTVLVVLSAMVPYALYPVPSFLTSSALDTALAPSLSPLTLLFLTTGTTLCSASANALNMLYEPDTDSKMTRTRTRPLVRRLLTTKAAVLFAVGCGLAGTLALYFGVNPTVSFLGAANIALYAGVYTPLKRISAVNTWVGAIVGGIPPLMGWAAAAGESATGDGTWRELLFASDGSSLGGWLFAGLLFAWQFPHFMPLSWGIRHEYKAAGLRMLAWTNPARNGRVALRYSLAFIPLCVALSATGVTEWSFALTSLPVNAWLVWEAVKFWRLEGHKGSARALFWASVWHLPVIMVLALAQKKGMWGRVWRSVFGEPEEEDEEGEWVYEDEEEELGGGGVDVVKGFAKK</sequence>
<dbReference type="Pfam" id="PF01040">
    <property type="entry name" value="UbiA"/>
    <property type="match status" value="1"/>
</dbReference>
<keyword evidence="11 14" id="KW-0472">Membrane</keyword>
<keyword evidence="7" id="KW-0809">Transit peptide</keyword>
<reference evidence="15" key="1">
    <citation type="journal article" date="2023" name="Mol. Phylogenet. Evol.">
        <title>Genome-scale phylogeny and comparative genomics of the fungal order Sordariales.</title>
        <authorList>
            <person name="Hensen N."/>
            <person name="Bonometti L."/>
            <person name="Westerberg I."/>
            <person name="Brannstrom I.O."/>
            <person name="Guillou S."/>
            <person name="Cros-Aarteil S."/>
            <person name="Calhoun S."/>
            <person name="Haridas S."/>
            <person name="Kuo A."/>
            <person name="Mondo S."/>
            <person name="Pangilinan J."/>
            <person name="Riley R."/>
            <person name="LaButti K."/>
            <person name="Andreopoulos B."/>
            <person name="Lipzen A."/>
            <person name="Chen C."/>
            <person name="Yan M."/>
            <person name="Daum C."/>
            <person name="Ng V."/>
            <person name="Clum A."/>
            <person name="Steindorff A."/>
            <person name="Ohm R.A."/>
            <person name="Martin F."/>
            <person name="Silar P."/>
            <person name="Natvig D.O."/>
            <person name="Lalanne C."/>
            <person name="Gautier V."/>
            <person name="Ament-Velasquez S.L."/>
            <person name="Kruys A."/>
            <person name="Hutchinson M.I."/>
            <person name="Powell A.J."/>
            <person name="Barry K."/>
            <person name="Miller A.N."/>
            <person name="Grigoriev I.V."/>
            <person name="Debuchy R."/>
            <person name="Gladieux P."/>
            <person name="Hiltunen Thoren M."/>
            <person name="Johannesson H."/>
        </authorList>
    </citation>
    <scope>NUCLEOTIDE SEQUENCE</scope>
    <source>
        <strain evidence="15">CBS 626.80</strain>
    </source>
</reference>
<evidence type="ECO:0000256" key="10">
    <source>
        <dbReference type="ARBA" id="ARBA00023133"/>
    </source>
</evidence>
<dbReference type="InterPro" id="IPR030470">
    <property type="entry name" value="UbiA_prenylTrfase_CS"/>
</dbReference>
<feature type="compositionally biased region" description="Low complexity" evidence="13">
    <location>
        <begin position="218"/>
        <end position="230"/>
    </location>
</feature>
<comment type="similarity">
    <text evidence="3">Belongs to the UbiA prenyltransferase family.</text>
</comment>
<gene>
    <name evidence="15" type="ORF">QBC32DRAFT_346005</name>
</gene>
<dbReference type="PROSITE" id="PS00943">
    <property type="entry name" value="UBIA"/>
    <property type="match status" value="1"/>
</dbReference>
<evidence type="ECO:0000256" key="13">
    <source>
        <dbReference type="SAM" id="MobiDB-lite"/>
    </source>
</evidence>
<evidence type="ECO:0000256" key="1">
    <source>
        <dbReference type="ARBA" id="ARBA00004013"/>
    </source>
</evidence>
<evidence type="ECO:0000256" key="3">
    <source>
        <dbReference type="ARBA" id="ARBA00005985"/>
    </source>
</evidence>
<evidence type="ECO:0000256" key="8">
    <source>
        <dbReference type="ARBA" id="ARBA00022989"/>
    </source>
</evidence>
<feature type="transmembrane region" description="Helical" evidence="14">
    <location>
        <begin position="418"/>
        <end position="439"/>
    </location>
</feature>
<comment type="function">
    <text evidence="1">Converts protoheme IX and farnesyl diphosphate to heme O.</text>
</comment>
<dbReference type="Gene3D" id="1.10.357.140">
    <property type="entry name" value="UbiA prenyltransferase"/>
    <property type="match status" value="1"/>
</dbReference>
<feature type="region of interest" description="Disordered" evidence="13">
    <location>
        <begin position="31"/>
        <end position="55"/>
    </location>
</feature>
<feature type="region of interest" description="Disordered" evidence="13">
    <location>
        <begin position="156"/>
        <end position="252"/>
    </location>
</feature>
<dbReference type="FunFam" id="1.10.357.140:FF:000004">
    <property type="entry name" value="Protoheme IX farnesyltransferase, mitochondrial"/>
    <property type="match status" value="1"/>
</dbReference>
<keyword evidence="10" id="KW-0350">Heme biosynthesis</keyword>
<comment type="caution">
    <text evidence="15">The sequence shown here is derived from an EMBL/GenBank/DDBJ whole genome shotgun (WGS) entry which is preliminary data.</text>
</comment>
<feature type="transmembrane region" description="Helical" evidence="14">
    <location>
        <begin position="513"/>
        <end position="533"/>
    </location>
</feature>
<reference evidence="15" key="2">
    <citation type="submission" date="2023-06" db="EMBL/GenBank/DDBJ databases">
        <authorList>
            <consortium name="Lawrence Berkeley National Laboratory"/>
            <person name="Mondo S.J."/>
            <person name="Hensen N."/>
            <person name="Bonometti L."/>
            <person name="Westerberg I."/>
            <person name="Brannstrom I.O."/>
            <person name="Guillou S."/>
            <person name="Cros-Aarteil S."/>
            <person name="Calhoun S."/>
            <person name="Haridas S."/>
            <person name="Kuo A."/>
            <person name="Pangilinan J."/>
            <person name="Riley R."/>
            <person name="Labutti K."/>
            <person name="Andreopoulos B."/>
            <person name="Lipzen A."/>
            <person name="Chen C."/>
            <person name="Yanf M."/>
            <person name="Daum C."/>
            <person name="Ng V."/>
            <person name="Clum A."/>
            <person name="Steindorff A."/>
            <person name="Ohm R."/>
            <person name="Martin F."/>
            <person name="Silar P."/>
            <person name="Natvig D."/>
            <person name="Lalanne C."/>
            <person name="Gautier V."/>
            <person name="Ament-Velasquez S.L."/>
            <person name="Kruys A."/>
            <person name="Hutchinson M.I."/>
            <person name="Powell A.J."/>
            <person name="Barry K."/>
            <person name="Miller A.N."/>
            <person name="Grigoriev I.V."/>
            <person name="Debuchy R."/>
            <person name="Gladieux P."/>
            <person name="Thoren M.H."/>
            <person name="Johannesson H."/>
        </authorList>
    </citation>
    <scope>NUCLEOTIDE SEQUENCE</scope>
    <source>
        <strain evidence="15">CBS 626.80</strain>
    </source>
</reference>
<evidence type="ECO:0000256" key="14">
    <source>
        <dbReference type="SAM" id="Phobius"/>
    </source>
</evidence>
<keyword evidence="16" id="KW-1185">Reference proteome</keyword>
<comment type="subcellular location">
    <subcellularLocation>
        <location evidence="2">Mitochondrion membrane</location>
        <topology evidence="2">Multi-pass membrane protein</topology>
    </subcellularLocation>
</comment>
<dbReference type="AlphaFoldDB" id="A0AAN6NRP0"/>
<dbReference type="InterPro" id="IPR006369">
    <property type="entry name" value="Protohaem_IX_farnesylTrfase"/>
</dbReference>
<evidence type="ECO:0000313" key="16">
    <source>
        <dbReference type="Proteomes" id="UP001303222"/>
    </source>
</evidence>
<keyword evidence="8 14" id="KW-1133">Transmembrane helix</keyword>
<feature type="transmembrane region" description="Helical" evidence="14">
    <location>
        <begin position="562"/>
        <end position="580"/>
    </location>
</feature>
<keyword evidence="5" id="KW-0808">Transferase</keyword>
<dbReference type="EMBL" id="MU859171">
    <property type="protein sequence ID" value="KAK3950610.1"/>
    <property type="molecule type" value="Genomic_DNA"/>
</dbReference>
<dbReference type="InterPro" id="IPR044878">
    <property type="entry name" value="UbiA_sf"/>
</dbReference>
<dbReference type="PANTHER" id="PTHR43448:SF2">
    <property type="entry name" value="PROTOHEME IX FARNESYLTRANSFERASE, MITOCHONDRIAL"/>
    <property type="match status" value="1"/>
</dbReference>
<keyword evidence="6 14" id="KW-0812">Transmembrane</keyword>
<dbReference type="NCBIfam" id="TIGR01473">
    <property type="entry name" value="cyoE_ctaB"/>
    <property type="match status" value="1"/>
</dbReference>
<evidence type="ECO:0000256" key="12">
    <source>
        <dbReference type="ARBA" id="ARBA00030253"/>
    </source>
</evidence>
<feature type="transmembrane region" description="Helical" evidence="14">
    <location>
        <begin position="365"/>
        <end position="387"/>
    </location>
</feature>
<evidence type="ECO:0000313" key="15">
    <source>
        <dbReference type="EMBL" id="KAK3950610.1"/>
    </source>
</evidence>
<dbReference type="GO" id="GO:0008495">
    <property type="term" value="F:protoheme IX farnesyltransferase activity"/>
    <property type="evidence" value="ECO:0007669"/>
    <property type="project" value="InterPro"/>
</dbReference>
<feature type="transmembrane region" description="Helical" evidence="14">
    <location>
        <begin position="393"/>
        <end position="411"/>
    </location>
</feature>
<evidence type="ECO:0000256" key="11">
    <source>
        <dbReference type="ARBA" id="ARBA00023136"/>
    </source>
</evidence>
<keyword evidence="9" id="KW-0496">Mitochondrion</keyword>
<accession>A0AAN6NRP0</accession>
<proteinExistence type="inferred from homology"/>
<dbReference type="GO" id="GO:0006784">
    <property type="term" value="P:heme A biosynthetic process"/>
    <property type="evidence" value="ECO:0007669"/>
    <property type="project" value="TreeGrafter"/>
</dbReference>
<evidence type="ECO:0000256" key="4">
    <source>
        <dbReference type="ARBA" id="ARBA00016335"/>
    </source>
</evidence>
<dbReference type="CDD" id="cd13957">
    <property type="entry name" value="PT_UbiA_Cox10"/>
    <property type="match status" value="1"/>
</dbReference>
<evidence type="ECO:0000256" key="2">
    <source>
        <dbReference type="ARBA" id="ARBA00004225"/>
    </source>
</evidence>
<evidence type="ECO:0000256" key="6">
    <source>
        <dbReference type="ARBA" id="ARBA00022692"/>
    </source>
</evidence>
<dbReference type="PANTHER" id="PTHR43448">
    <property type="entry name" value="PROTOHEME IX FARNESYLTRANSFERASE, MITOCHONDRIAL"/>
    <property type="match status" value="1"/>
</dbReference>
<evidence type="ECO:0000256" key="5">
    <source>
        <dbReference type="ARBA" id="ARBA00022679"/>
    </source>
</evidence>
<evidence type="ECO:0000256" key="9">
    <source>
        <dbReference type="ARBA" id="ARBA00023128"/>
    </source>
</evidence>
<organism evidence="15 16">
    <name type="scientific">Pseudoneurospora amorphoporcata</name>
    <dbReference type="NCBI Taxonomy" id="241081"/>
    <lineage>
        <taxon>Eukaryota</taxon>
        <taxon>Fungi</taxon>
        <taxon>Dikarya</taxon>
        <taxon>Ascomycota</taxon>
        <taxon>Pezizomycotina</taxon>
        <taxon>Sordariomycetes</taxon>
        <taxon>Sordariomycetidae</taxon>
        <taxon>Sordariales</taxon>
        <taxon>Sordariaceae</taxon>
        <taxon>Pseudoneurospora</taxon>
    </lineage>
</organism>
<evidence type="ECO:0000256" key="7">
    <source>
        <dbReference type="ARBA" id="ARBA00022946"/>
    </source>
</evidence>
<feature type="transmembrane region" description="Helical" evidence="14">
    <location>
        <begin position="284"/>
        <end position="301"/>
    </location>
</feature>
<dbReference type="GO" id="GO:0031966">
    <property type="term" value="C:mitochondrial membrane"/>
    <property type="evidence" value="ECO:0007669"/>
    <property type="project" value="UniProtKB-SubCell"/>
</dbReference>
<name>A0AAN6NRP0_9PEZI</name>
<dbReference type="InterPro" id="IPR000537">
    <property type="entry name" value="UbiA_prenyltransferase"/>
</dbReference>